<feature type="transmembrane region" description="Helical" evidence="6">
    <location>
        <begin position="190"/>
        <end position="207"/>
    </location>
</feature>
<comment type="caution">
    <text evidence="7">The sequence shown here is derived from an EMBL/GenBank/DDBJ whole genome shotgun (WGS) entry which is preliminary data.</text>
</comment>
<comment type="similarity">
    <text evidence="2 6">Belongs to the 4-toluene sulfonate uptake permease (TSUP) (TC 2.A.102) family.</text>
</comment>
<accession>A0ABU4VL12</accession>
<comment type="subcellular location">
    <subcellularLocation>
        <location evidence="6">Cell membrane</location>
        <topology evidence="6">Multi-pass membrane protein</topology>
    </subcellularLocation>
    <subcellularLocation>
        <location evidence="1">Membrane</location>
        <topology evidence="1">Multi-pass membrane protein</topology>
    </subcellularLocation>
</comment>
<evidence type="ECO:0000313" key="8">
    <source>
        <dbReference type="Proteomes" id="UP001277761"/>
    </source>
</evidence>
<dbReference type="Proteomes" id="UP001277761">
    <property type="component" value="Unassembled WGS sequence"/>
</dbReference>
<keyword evidence="3 6" id="KW-0812">Transmembrane</keyword>
<evidence type="ECO:0000256" key="3">
    <source>
        <dbReference type="ARBA" id="ARBA00022692"/>
    </source>
</evidence>
<organism evidence="7 8">
    <name type="scientific">Patulibacter brassicae</name>
    <dbReference type="NCBI Taxonomy" id="1705717"/>
    <lineage>
        <taxon>Bacteria</taxon>
        <taxon>Bacillati</taxon>
        <taxon>Actinomycetota</taxon>
        <taxon>Thermoleophilia</taxon>
        <taxon>Solirubrobacterales</taxon>
        <taxon>Patulibacteraceae</taxon>
        <taxon>Patulibacter</taxon>
    </lineage>
</organism>
<sequence length="298" mass="30853">MDPLFILFGLVVGVLVGLTGIGGGSLMTPLLILAGGVPPTMAIGTDLAYGAVTKTVGGWRHLRIGTVDLGVSKWLAFGSVPGSLVGVWLVHRLHDAVGDDFDAVLLTGVAIALTIVAVAILYRVLFDPGAADRERDTVELSRRVKLQAVSIGAVMGVILGMTSVGSGALIGLALILVFRLTPHRVVGTDVFHAAILLWTAALAHGVAGNVDLVITGTLLLGSIPGVWIGTWLLPRVPAAGLRPALACVLLASALGVLSKAGADVPPWAIVVAPLVAGALATYVHRRHQRRRRLEPLPV</sequence>
<keyword evidence="5 6" id="KW-0472">Membrane</keyword>
<dbReference type="EMBL" id="JAXAVX010000006">
    <property type="protein sequence ID" value="MDX8152515.1"/>
    <property type="molecule type" value="Genomic_DNA"/>
</dbReference>
<evidence type="ECO:0000256" key="4">
    <source>
        <dbReference type="ARBA" id="ARBA00022989"/>
    </source>
</evidence>
<gene>
    <name evidence="7" type="ORF">SK069_12990</name>
</gene>
<dbReference type="RefSeq" id="WP_319954671.1">
    <property type="nucleotide sequence ID" value="NZ_JAXAVX010000006.1"/>
</dbReference>
<proteinExistence type="inferred from homology"/>
<keyword evidence="6" id="KW-1003">Cell membrane</keyword>
<feature type="transmembrane region" description="Helical" evidence="6">
    <location>
        <begin position="264"/>
        <end position="283"/>
    </location>
</feature>
<dbReference type="PANTHER" id="PTHR43701:SF2">
    <property type="entry name" value="MEMBRANE TRANSPORTER PROTEIN YJNA-RELATED"/>
    <property type="match status" value="1"/>
</dbReference>
<evidence type="ECO:0000256" key="2">
    <source>
        <dbReference type="ARBA" id="ARBA00009142"/>
    </source>
</evidence>
<evidence type="ECO:0000313" key="7">
    <source>
        <dbReference type="EMBL" id="MDX8152515.1"/>
    </source>
</evidence>
<feature type="transmembrane region" description="Helical" evidence="6">
    <location>
        <begin position="74"/>
        <end position="91"/>
    </location>
</feature>
<dbReference type="InterPro" id="IPR002781">
    <property type="entry name" value="TM_pro_TauE-like"/>
</dbReference>
<feature type="transmembrane region" description="Helical" evidence="6">
    <location>
        <begin position="103"/>
        <end position="126"/>
    </location>
</feature>
<keyword evidence="4 6" id="KW-1133">Transmembrane helix</keyword>
<dbReference type="PANTHER" id="PTHR43701">
    <property type="entry name" value="MEMBRANE TRANSPORTER PROTEIN MJ0441-RELATED"/>
    <property type="match status" value="1"/>
</dbReference>
<feature type="transmembrane region" description="Helical" evidence="6">
    <location>
        <begin position="213"/>
        <end position="233"/>
    </location>
</feature>
<protein>
    <recommendedName>
        <fullName evidence="6">Probable membrane transporter protein</fullName>
    </recommendedName>
</protein>
<evidence type="ECO:0000256" key="1">
    <source>
        <dbReference type="ARBA" id="ARBA00004141"/>
    </source>
</evidence>
<dbReference type="InterPro" id="IPR051598">
    <property type="entry name" value="TSUP/Inactive_protease-like"/>
</dbReference>
<evidence type="ECO:0000256" key="5">
    <source>
        <dbReference type="ARBA" id="ARBA00023136"/>
    </source>
</evidence>
<dbReference type="Pfam" id="PF01925">
    <property type="entry name" value="TauE"/>
    <property type="match status" value="1"/>
</dbReference>
<evidence type="ECO:0000256" key="6">
    <source>
        <dbReference type="RuleBase" id="RU363041"/>
    </source>
</evidence>
<name>A0ABU4VL12_9ACTN</name>
<keyword evidence="8" id="KW-1185">Reference proteome</keyword>
<reference evidence="7 8" key="1">
    <citation type="submission" date="2023-11" db="EMBL/GenBank/DDBJ databases">
        <authorList>
            <person name="Xu M."/>
            <person name="Jiang T."/>
        </authorList>
    </citation>
    <scope>NUCLEOTIDE SEQUENCE [LARGE SCALE GENOMIC DNA]</scope>
    <source>
        <strain evidence="7 8">SD</strain>
    </source>
</reference>
<feature type="transmembrane region" description="Helical" evidence="6">
    <location>
        <begin position="146"/>
        <end position="178"/>
    </location>
</feature>